<protein>
    <submittedName>
        <fullName evidence="10">WRKY transcription factor 22-like</fullName>
    </submittedName>
</protein>
<dbReference type="InterPro" id="IPR003657">
    <property type="entry name" value="WRKY_dom"/>
</dbReference>
<evidence type="ECO:0000259" key="8">
    <source>
        <dbReference type="PROSITE" id="PS50811"/>
    </source>
</evidence>
<dbReference type="InterPro" id="IPR036576">
    <property type="entry name" value="WRKY_dom_sf"/>
</dbReference>
<sequence>MDVDNWDLEAVVRGCRFKRPSTTTPSTAAMTGPFSSFPPLVLKEEQVDGEKDLLFGLPDITDTETALRGLEDLCKPFFHKPHQQPLQQQSLLFPQQSRPSSSPDVADPYQTQQQQPSPRQRPLANTPRSKRRKDQQKRVVCHVPADGLSSDMWAWRKYGQKPIKGSPYPRGYYRCSSSRGCLARKQVERSQIDPAMLVVTYTAEHNHPLPTHRNSLAGSTRQKLPPPPAPATTLPSTSVGGLNGDRMPPSSPPSSYVEEEHLRQRKGEEEEDEEEDEVLTVADIQMVGEEDVVFLEFEQGGGRRGAAKLPAISGFYADEGGFAEHFFASTWMANGDAAAAAWGS</sequence>
<dbReference type="SUPFAM" id="SSF118290">
    <property type="entry name" value="WRKY DNA-binding domain"/>
    <property type="match status" value="1"/>
</dbReference>
<keyword evidence="9" id="KW-1185">Reference proteome</keyword>
<keyword evidence="5" id="KW-0539">Nucleus</keyword>
<keyword evidence="4" id="KW-0804">Transcription</keyword>
<evidence type="ECO:0000256" key="7">
    <source>
        <dbReference type="SAM" id="MobiDB-lite"/>
    </source>
</evidence>
<dbReference type="Proteomes" id="UP000228380">
    <property type="component" value="Unplaced"/>
</dbReference>
<gene>
    <name evidence="10" type="primary">LOC103696470</name>
</gene>
<feature type="compositionally biased region" description="Low complexity" evidence="7">
    <location>
        <begin position="93"/>
        <end position="122"/>
    </location>
</feature>
<feature type="region of interest" description="Disordered" evidence="7">
    <location>
        <begin position="93"/>
        <end position="143"/>
    </location>
</feature>
<feature type="domain" description="WRKY" evidence="8">
    <location>
        <begin position="144"/>
        <end position="210"/>
    </location>
</feature>
<dbReference type="Pfam" id="PF03106">
    <property type="entry name" value="WRKY"/>
    <property type="match status" value="1"/>
</dbReference>
<feature type="compositionally biased region" description="Basic and acidic residues" evidence="7">
    <location>
        <begin position="258"/>
        <end position="268"/>
    </location>
</feature>
<dbReference type="AlphaFoldDB" id="A0A8B7BGP3"/>
<evidence type="ECO:0000256" key="5">
    <source>
        <dbReference type="ARBA" id="ARBA00023242"/>
    </source>
</evidence>
<keyword evidence="2" id="KW-0805">Transcription regulation</keyword>
<evidence type="ECO:0000256" key="2">
    <source>
        <dbReference type="ARBA" id="ARBA00023015"/>
    </source>
</evidence>
<feature type="compositionally biased region" description="Acidic residues" evidence="7">
    <location>
        <begin position="269"/>
        <end position="278"/>
    </location>
</feature>
<evidence type="ECO:0000256" key="3">
    <source>
        <dbReference type="ARBA" id="ARBA00023125"/>
    </source>
</evidence>
<feature type="compositionally biased region" description="Polar residues" evidence="7">
    <location>
        <begin position="212"/>
        <end position="222"/>
    </location>
</feature>
<dbReference type="SMART" id="SM00774">
    <property type="entry name" value="WRKY"/>
    <property type="match status" value="1"/>
</dbReference>
<accession>A0A8B7BGP3</accession>
<evidence type="ECO:0000256" key="1">
    <source>
        <dbReference type="ARBA" id="ARBA00004123"/>
    </source>
</evidence>
<dbReference type="GeneID" id="103696470"/>
<evidence type="ECO:0000313" key="10">
    <source>
        <dbReference type="RefSeq" id="XP_008776340.2"/>
    </source>
</evidence>
<comment type="subcellular location">
    <subcellularLocation>
        <location evidence="1">Nucleus</location>
    </subcellularLocation>
</comment>
<name>A0A8B7BGP3_PHODC</name>
<dbReference type="GO" id="GO:0005634">
    <property type="term" value="C:nucleus"/>
    <property type="evidence" value="ECO:0007669"/>
    <property type="project" value="UniProtKB-SubCell"/>
</dbReference>
<proteinExistence type="inferred from homology"/>
<keyword evidence="3" id="KW-0238">DNA-binding</keyword>
<dbReference type="KEGG" id="pda:103696470"/>
<feature type="region of interest" description="Disordered" evidence="7">
    <location>
        <begin position="207"/>
        <end position="278"/>
    </location>
</feature>
<evidence type="ECO:0000313" key="9">
    <source>
        <dbReference type="Proteomes" id="UP000228380"/>
    </source>
</evidence>
<dbReference type="RefSeq" id="XP_008776340.2">
    <property type="nucleotide sequence ID" value="XM_008778118.3"/>
</dbReference>
<dbReference type="PANTHER" id="PTHR32096">
    <property type="entry name" value="WRKY TRANSCRIPTION FACTOR 30-RELATED-RELATED"/>
    <property type="match status" value="1"/>
</dbReference>
<comment type="similarity">
    <text evidence="6">Belongs to the WRKY group II-e family.</text>
</comment>
<dbReference type="PROSITE" id="PS50811">
    <property type="entry name" value="WRKY"/>
    <property type="match status" value="1"/>
</dbReference>
<dbReference type="GO" id="GO:0003700">
    <property type="term" value="F:DNA-binding transcription factor activity"/>
    <property type="evidence" value="ECO:0007669"/>
    <property type="project" value="InterPro"/>
</dbReference>
<dbReference type="FunFam" id="2.20.25.80:FF:000007">
    <property type="entry name" value="WRKY transcription factor 22"/>
    <property type="match status" value="1"/>
</dbReference>
<dbReference type="GO" id="GO:0000976">
    <property type="term" value="F:transcription cis-regulatory region binding"/>
    <property type="evidence" value="ECO:0007669"/>
    <property type="project" value="TreeGrafter"/>
</dbReference>
<dbReference type="InterPro" id="IPR044810">
    <property type="entry name" value="WRKY_plant"/>
</dbReference>
<organism evidence="9 10">
    <name type="scientific">Phoenix dactylifera</name>
    <name type="common">Date palm</name>
    <dbReference type="NCBI Taxonomy" id="42345"/>
    <lineage>
        <taxon>Eukaryota</taxon>
        <taxon>Viridiplantae</taxon>
        <taxon>Streptophyta</taxon>
        <taxon>Embryophyta</taxon>
        <taxon>Tracheophyta</taxon>
        <taxon>Spermatophyta</taxon>
        <taxon>Magnoliopsida</taxon>
        <taxon>Liliopsida</taxon>
        <taxon>Arecaceae</taxon>
        <taxon>Coryphoideae</taxon>
        <taxon>Phoeniceae</taxon>
        <taxon>Phoenix</taxon>
    </lineage>
</organism>
<dbReference type="PANTHER" id="PTHR32096:SF61">
    <property type="entry name" value="WRKY TRANSCRIPTION FACTOR 22"/>
    <property type="match status" value="1"/>
</dbReference>
<evidence type="ECO:0000256" key="4">
    <source>
        <dbReference type="ARBA" id="ARBA00023163"/>
    </source>
</evidence>
<dbReference type="Gene3D" id="2.20.25.80">
    <property type="entry name" value="WRKY domain"/>
    <property type="match status" value="1"/>
</dbReference>
<dbReference type="OrthoDB" id="662136at2759"/>
<evidence type="ECO:0000256" key="6">
    <source>
        <dbReference type="ARBA" id="ARBA00060761"/>
    </source>
</evidence>
<reference evidence="10" key="1">
    <citation type="submission" date="2025-08" db="UniProtKB">
        <authorList>
            <consortium name="RefSeq"/>
        </authorList>
    </citation>
    <scope>IDENTIFICATION</scope>
    <source>
        <tissue evidence="10">Young leaves</tissue>
    </source>
</reference>